<comment type="caution">
    <text evidence="1">The sequence shown here is derived from an EMBL/GenBank/DDBJ whole genome shotgun (WGS) entry which is preliminary data.</text>
</comment>
<dbReference type="EMBL" id="LCWF01000090">
    <property type="protein sequence ID" value="KKY20938.1"/>
    <property type="molecule type" value="Genomic_DNA"/>
</dbReference>
<sequence>MYGNCVLAAPTGNQVAPALERRDGLPSYVKDYAPVLWLARDETFFPADLAQFLDHVTPTTENRSHPELARPVTLDSLDDLNLSNGTIFLSANSTITELPTWFYGQRPEFTGEVQNATSCAVVVVDKGSGIEDAFYFYFYAYNEGNHVDPFGDLDLGGFGDHLADWEHTMVRFHNGVPYAVWLSQHGFGQAFHYKTMEKEGLRPVAYVGRGTHANWPTPGNHDHFRHGYGVRTPILLTDHASRGVRYDPLRSAWFYNYDVETREFSAYDTDTPVNWLSFTGHWGDARFKTTFSSQKILWHHAKYTTGPKGPISKKLDRPKVCQQDNFFCAVLVQCFRCPNYSSDRGVVASVGYLT</sequence>
<gene>
    <name evidence="1" type="ORF">UCRPC4_g03945</name>
</gene>
<dbReference type="OrthoDB" id="188042at2759"/>
<dbReference type="InterPro" id="IPR009291">
    <property type="entry name" value="Vps62"/>
</dbReference>
<proteinExistence type="predicted"/>
<dbReference type="AlphaFoldDB" id="A0A0G2GBB1"/>
<protein>
    <submittedName>
        <fullName evidence="1">Putative vacuolar protein sorting-associated protein 62</fullName>
    </submittedName>
</protein>
<reference evidence="1 2" key="1">
    <citation type="submission" date="2015-05" db="EMBL/GenBank/DDBJ databases">
        <title>Distinctive expansion of gene families associated with plant cell wall degradation and secondary metabolism in the genomes of grapevine trunk pathogens.</title>
        <authorList>
            <person name="Lawrence D.P."/>
            <person name="Travadon R."/>
            <person name="Rolshausen P.E."/>
            <person name="Baumgartner K."/>
        </authorList>
    </citation>
    <scope>NUCLEOTIDE SEQUENCE [LARGE SCALE GENOMIC DNA]</scope>
    <source>
        <strain evidence="1">UCRPC4</strain>
    </source>
</reference>
<accession>A0A0G2GBB1</accession>
<organism evidence="1 2">
    <name type="scientific">Phaeomoniella chlamydospora</name>
    <name type="common">Phaeoacremonium chlamydosporum</name>
    <dbReference type="NCBI Taxonomy" id="158046"/>
    <lineage>
        <taxon>Eukaryota</taxon>
        <taxon>Fungi</taxon>
        <taxon>Dikarya</taxon>
        <taxon>Ascomycota</taxon>
        <taxon>Pezizomycotina</taxon>
        <taxon>Eurotiomycetes</taxon>
        <taxon>Chaetothyriomycetidae</taxon>
        <taxon>Phaeomoniellales</taxon>
        <taxon>Phaeomoniellaceae</taxon>
        <taxon>Phaeomoniella</taxon>
    </lineage>
</organism>
<dbReference type="Proteomes" id="UP000053317">
    <property type="component" value="Unassembled WGS sequence"/>
</dbReference>
<dbReference type="PANTHER" id="PTHR48174">
    <property type="entry name" value="DUF946 FAMILY PROTEIN"/>
    <property type="match status" value="1"/>
</dbReference>
<name>A0A0G2GBB1_PHACM</name>
<evidence type="ECO:0000313" key="1">
    <source>
        <dbReference type="EMBL" id="KKY20938.1"/>
    </source>
</evidence>
<reference evidence="1 2" key="2">
    <citation type="submission" date="2015-05" db="EMBL/GenBank/DDBJ databases">
        <authorList>
            <person name="Morales-Cruz A."/>
            <person name="Amrine K.C."/>
            <person name="Cantu D."/>
        </authorList>
    </citation>
    <scope>NUCLEOTIDE SEQUENCE [LARGE SCALE GENOMIC DNA]</scope>
    <source>
        <strain evidence="1">UCRPC4</strain>
    </source>
</reference>
<dbReference type="PANTHER" id="PTHR48174:SF5">
    <property type="entry name" value="VACUOLAR PROTEIN SORTING-ASSOCIATED PROTEIN 62"/>
    <property type="match status" value="1"/>
</dbReference>
<keyword evidence="2" id="KW-1185">Reference proteome</keyword>
<evidence type="ECO:0000313" key="2">
    <source>
        <dbReference type="Proteomes" id="UP000053317"/>
    </source>
</evidence>
<dbReference type="Pfam" id="PF06101">
    <property type="entry name" value="Vps62"/>
    <property type="match status" value="1"/>
</dbReference>